<evidence type="ECO:0000256" key="13">
    <source>
        <dbReference type="ARBA" id="ARBA00022833"/>
    </source>
</evidence>
<dbReference type="NCBIfam" id="TIGR01357">
    <property type="entry name" value="aroB"/>
    <property type="match status" value="1"/>
</dbReference>
<feature type="binding site" evidence="18">
    <location>
        <position position="151"/>
    </location>
    <ligand>
        <name>NAD(+)</name>
        <dbReference type="ChEBI" id="CHEBI:57540"/>
    </ligand>
</feature>
<feature type="binding site" evidence="18">
    <location>
        <position position="142"/>
    </location>
    <ligand>
        <name>NAD(+)</name>
        <dbReference type="ChEBI" id="CHEBI:57540"/>
    </ligand>
</feature>
<feature type="binding site" evidence="18">
    <location>
        <begin position="129"/>
        <end position="130"/>
    </location>
    <ligand>
        <name>NAD(+)</name>
        <dbReference type="ChEBI" id="CHEBI:57540"/>
    </ligand>
</feature>
<dbReference type="Gene3D" id="3.40.50.1970">
    <property type="match status" value="1"/>
</dbReference>
<keyword evidence="9 18" id="KW-0963">Cytoplasm</keyword>
<comment type="similarity">
    <text evidence="6 18">Belongs to the sugar phosphate cyclases superfamily. Dehydroquinate synthase family.</text>
</comment>
<evidence type="ECO:0000256" key="6">
    <source>
        <dbReference type="ARBA" id="ARBA00005412"/>
    </source>
</evidence>
<evidence type="ECO:0000259" key="19">
    <source>
        <dbReference type="Pfam" id="PF01761"/>
    </source>
</evidence>
<dbReference type="GO" id="GO:0009423">
    <property type="term" value="P:chorismate biosynthetic process"/>
    <property type="evidence" value="ECO:0007669"/>
    <property type="project" value="UniProtKB-UniRule"/>
</dbReference>
<keyword evidence="10 18" id="KW-0028">Amino-acid biosynthesis</keyword>
<feature type="binding site" evidence="18">
    <location>
        <begin position="105"/>
        <end position="109"/>
    </location>
    <ligand>
        <name>NAD(+)</name>
        <dbReference type="ChEBI" id="CHEBI:57540"/>
    </ligand>
</feature>
<dbReference type="GO" id="GO:0003856">
    <property type="term" value="F:3-dehydroquinate synthase activity"/>
    <property type="evidence" value="ECO:0007669"/>
    <property type="project" value="UniProtKB-UniRule"/>
</dbReference>
<evidence type="ECO:0000256" key="10">
    <source>
        <dbReference type="ARBA" id="ARBA00022605"/>
    </source>
</evidence>
<dbReference type="Pfam" id="PF24621">
    <property type="entry name" value="DHQS_C"/>
    <property type="match status" value="1"/>
</dbReference>
<comment type="function">
    <text evidence="3 18">Catalyzes the conversion of 3-deoxy-D-arabino-heptulosonate 7-phosphate (DAHP) to dehydroquinate (DHQ).</text>
</comment>
<comment type="cofactor">
    <cofactor evidence="2 18">
        <name>NAD(+)</name>
        <dbReference type="ChEBI" id="CHEBI:57540"/>
    </cofactor>
</comment>
<evidence type="ECO:0000256" key="14">
    <source>
        <dbReference type="ARBA" id="ARBA00023027"/>
    </source>
</evidence>
<sequence length="362" mass="39696">METLSVALGHRAYPIHVGRALLDKSELLLPFLRQRKVAIVTNTTVAPLYLERLSDSLRRARVEVVEIILPDGEQFKDWQTLNLIFDVLLQRRCERSTTLLALGGGVVGDMTGFAAACFQRGIPFIQVPTTLLAQVDSSVGGKTAINHPLGKNMIGAFYQPKLVLTDTDTLTTLPDRELSAGLAEVIKYGLIRDLPFFEWLEEHLERLLLREPAALAEAISRSCRNKAEVVVADEHESGERALLNLGHTFGHAIETGMGYGECLHGEAVAAGTMIAAQLSLQLGWIGSSELDRIERLFRRAGLPVSGPALEVERYLALMQHDKKVRDGKLRFVLLQGIGQAVVSDAAAQDEVRTAILARSPHA</sequence>
<evidence type="ECO:0000256" key="15">
    <source>
        <dbReference type="ARBA" id="ARBA00023141"/>
    </source>
</evidence>
<keyword evidence="12 18" id="KW-0547">Nucleotide-binding</keyword>
<dbReference type="HAMAP" id="MF_00110">
    <property type="entry name" value="DHQ_synthase"/>
    <property type="match status" value="1"/>
</dbReference>
<feature type="binding site" evidence="18">
    <location>
        <position position="264"/>
    </location>
    <ligand>
        <name>Zn(2+)</name>
        <dbReference type="ChEBI" id="CHEBI:29105"/>
    </ligand>
</feature>
<comment type="catalytic activity">
    <reaction evidence="1 18">
        <text>7-phospho-2-dehydro-3-deoxy-D-arabino-heptonate = 3-dehydroquinate + phosphate</text>
        <dbReference type="Rhea" id="RHEA:21968"/>
        <dbReference type="ChEBI" id="CHEBI:32364"/>
        <dbReference type="ChEBI" id="CHEBI:43474"/>
        <dbReference type="ChEBI" id="CHEBI:58394"/>
        <dbReference type="EC" id="4.2.3.4"/>
    </reaction>
</comment>
<dbReference type="InterPro" id="IPR050071">
    <property type="entry name" value="Dehydroquinate_synthase"/>
</dbReference>
<dbReference type="FunFam" id="3.40.50.1970:FF:000001">
    <property type="entry name" value="3-dehydroquinate synthase"/>
    <property type="match status" value="1"/>
</dbReference>
<keyword evidence="17 18" id="KW-0170">Cobalt</keyword>
<keyword evidence="16 18" id="KW-0456">Lyase</keyword>
<evidence type="ECO:0000256" key="17">
    <source>
        <dbReference type="ARBA" id="ARBA00023285"/>
    </source>
</evidence>
<dbReference type="EMBL" id="JEMY01000050">
    <property type="protein sequence ID" value="EXI85763.1"/>
    <property type="molecule type" value="Genomic_DNA"/>
</dbReference>
<dbReference type="InterPro" id="IPR030963">
    <property type="entry name" value="DHQ_synth_fam"/>
</dbReference>
<dbReference type="eggNOG" id="COG0337">
    <property type="taxonomic scope" value="Bacteria"/>
</dbReference>
<dbReference type="PANTHER" id="PTHR43622">
    <property type="entry name" value="3-DEHYDROQUINATE SYNTHASE"/>
    <property type="match status" value="1"/>
</dbReference>
<dbReference type="InterPro" id="IPR056179">
    <property type="entry name" value="DHQS_C"/>
</dbReference>
<dbReference type="GO" id="GO:0000166">
    <property type="term" value="F:nucleotide binding"/>
    <property type="evidence" value="ECO:0007669"/>
    <property type="project" value="UniProtKB-KW"/>
</dbReference>
<dbReference type="Gene3D" id="1.20.1090.10">
    <property type="entry name" value="Dehydroquinate synthase-like - alpha domain"/>
    <property type="match status" value="1"/>
</dbReference>
<evidence type="ECO:0000256" key="8">
    <source>
        <dbReference type="ARBA" id="ARBA00017684"/>
    </source>
</evidence>
<comment type="pathway">
    <text evidence="5 18">Metabolic intermediate biosynthesis; chorismate biosynthesis; chorismate from D-erythrose 4-phosphate and phosphoenolpyruvate: step 2/7.</text>
</comment>
<evidence type="ECO:0000256" key="3">
    <source>
        <dbReference type="ARBA" id="ARBA00003485"/>
    </source>
</evidence>
<dbReference type="CDD" id="cd08195">
    <property type="entry name" value="DHQS"/>
    <property type="match status" value="1"/>
</dbReference>
<protein>
    <recommendedName>
        <fullName evidence="8 18">3-dehydroquinate synthase</fullName>
        <shortName evidence="18">DHQS</shortName>
        <ecNumber evidence="7 18">4.2.3.4</ecNumber>
    </recommendedName>
</protein>
<dbReference type="PATRIC" id="fig|1454004.3.peg.3447"/>
<evidence type="ECO:0000259" key="20">
    <source>
        <dbReference type="Pfam" id="PF24621"/>
    </source>
</evidence>
<dbReference type="InterPro" id="IPR030960">
    <property type="entry name" value="DHQS/DOIS_N"/>
</dbReference>
<dbReference type="PIRSF" id="PIRSF001455">
    <property type="entry name" value="DHQ_synth"/>
    <property type="match status" value="1"/>
</dbReference>
<comment type="subcellular location">
    <subcellularLocation>
        <location evidence="4 18">Cytoplasm</location>
    </subcellularLocation>
</comment>
<keyword evidence="13 18" id="KW-0862">Zinc</keyword>
<feature type="binding site" evidence="18">
    <location>
        <position position="247"/>
    </location>
    <ligand>
        <name>Zn(2+)</name>
        <dbReference type="ChEBI" id="CHEBI:29105"/>
    </ligand>
</feature>
<evidence type="ECO:0000256" key="7">
    <source>
        <dbReference type="ARBA" id="ARBA00013031"/>
    </source>
</evidence>
<dbReference type="GO" id="GO:0009073">
    <property type="term" value="P:aromatic amino acid family biosynthetic process"/>
    <property type="evidence" value="ECO:0007669"/>
    <property type="project" value="UniProtKB-KW"/>
</dbReference>
<name>A0A011NSM5_ACCRE</name>
<evidence type="ECO:0000256" key="5">
    <source>
        <dbReference type="ARBA" id="ARBA00004661"/>
    </source>
</evidence>
<evidence type="ECO:0000256" key="11">
    <source>
        <dbReference type="ARBA" id="ARBA00022723"/>
    </source>
</evidence>
<reference evidence="21" key="1">
    <citation type="submission" date="2014-02" db="EMBL/GenBank/DDBJ databases">
        <title>Expanding our view of genomic diversity in Candidatus Accumulibacter clades.</title>
        <authorList>
            <person name="Skennerton C.T."/>
            <person name="Barr J.J."/>
            <person name="Slater F.R."/>
            <person name="Bond P.L."/>
            <person name="Tyson G.W."/>
        </authorList>
    </citation>
    <scope>NUCLEOTIDE SEQUENCE [LARGE SCALE GENOMIC DNA]</scope>
</reference>
<evidence type="ECO:0000256" key="9">
    <source>
        <dbReference type="ARBA" id="ARBA00022490"/>
    </source>
</evidence>
<dbReference type="FunFam" id="1.20.1090.10:FF:000002">
    <property type="entry name" value="3-dehydroquinate synthase"/>
    <property type="match status" value="1"/>
</dbReference>
<dbReference type="EC" id="4.2.3.4" evidence="7 18"/>
<dbReference type="UniPathway" id="UPA00053">
    <property type="reaction ID" value="UER00085"/>
</dbReference>
<dbReference type="SUPFAM" id="SSF56796">
    <property type="entry name" value="Dehydroquinate synthase-like"/>
    <property type="match status" value="1"/>
</dbReference>
<evidence type="ECO:0000256" key="4">
    <source>
        <dbReference type="ARBA" id="ARBA00004496"/>
    </source>
</evidence>
<keyword evidence="14 18" id="KW-0520">NAD</keyword>
<evidence type="ECO:0000256" key="2">
    <source>
        <dbReference type="ARBA" id="ARBA00001911"/>
    </source>
</evidence>
<evidence type="ECO:0000313" key="22">
    <source>
        <dbReference type="Proteomes" id="UP000022141"/>
    </source>
</evidence>
<feature type="domain" description="3-dehydroquinate synthase N-terminal" evidence="19">
    <location>
        <begin position="67"/>
        <end position="179"/>
    </location>
</feature>
<evidence type="ECO:0000256" key="12">
    <source>
        <dbReference type="ARBA" id="ARBA00022741"/>
    </source>
</evidence>
<keyword evidence="22" id="KW-1185">Reference proteome</keyword>
<accession>A0A011NSM5</accession>
<feature type="domain" description="3-dehydroquinate synthase C-terminal" evidence="20">
    <location>
        <begin position="181"/>
        <end position="324"/>
    </location>
</feature>
<keyword evidence="15 18" id="KW-0057">Aromatic amino acid biosynthesis</keyword>
<evidence type="ECO:0000256" key="18">
    <source>
        <dbReference type="HAMAP-Rule" id="MF_00110"/>
    </source>
</evidence>
<feature type="binding site" evidence="18">
    <location>
        <begin position="169"/>
        <end position="172"/>
    </location>
    <ligand>
        <name>NAD(+)</name>
        <dbReference type="ChEBI" id="CHEBI:57540"/>
    </ligand>
</feature>
<feature type="binding site" evidence="18">
    <location>
        <position position="184"/>
    </location>
    <ligand>
        <name>Zn(2+)</name>
        <dbReference type="ChEBI" id="CHEBI:29105"/>
    </ligand>
</feature>
<evidence type="ECO:0000256" key="1">
    <source>
        <dbReference type="ARBA" id="ARBA00001393"/>
    </source>
</evidence>
<dbReference type="Pfam" id="PF01761">
    <property type="entry name" value="DHQ_synthase"/>
    <property type="match status" value="1"/>
</dbReference>
<feature type="binding site" evidence="18">
    <location>
        <begin position="71"/>
        <end position="76"/>
    </location>
    <ligand>
        <name>NAD(+)</name>
        <dbReference type="ChEBI" id="CHEBI:57540"/>
    </ligand>
</feature>
<dbReference type="Proteomes" id="UP000022141">
    <property type="component" value="Unassembled WGS sequence"/>
</dbReference>
<comment type="cofactor">
    <cofactor evidence="18">
        <name>Co(2+)</name>
        <dbReference type="ChEBI" id="CHEBI:48828"/>
    </cofactor>
    <cofactor evidence="18">
        <name>Zn(2+)</name>
        <dbReference type="ChEBI" id="CHEBI:29105"/>
    </cofactor>
    <text evidence="18">Binds 1 divalent metal cation per subunit. Can use either Co(2+) or Zn(2+).</text>
</comment>
<organism evidence="21 22">
    <name type="scientific">Accumulibacter regalis</name>
    <dbReference type="NCBI Taxonomy" id="522306"/>
    <lineage>
        <taxon>Bacteria</taxon>
        <taxon>Pseudomonadati</taxon>
        <taxon>Pseudomonadota</taxon>
        <taxon>Betaproteobacteria</taxon>
        <taxon>Candidatus Accumulibacter</taxon>
    </lineage>
</organism>
<evidence type="ECO:0000313" key="21">
    <source>
        <dbReference type="EMBL" id="EXI85763.1"/>
    </source>
</evidence>
<dbReference type="STRING" id="1454004.AW11_03343"/>
<comment type="caution">
    <text evidence="21">The sequence shown here is derived from an EMBL/GenBank/DDBJ whole genome shotgun (WGS) entry which is preliminary data.</text>
</comment>
<evidence type="ECO:0000256" key="16">
    <source>
        <dbReference type="ARBA" id="ARBA00023239"/>
    </source>
</evidence>
<dbReference type="PANTHER" id="PTHR43622:SF7">
    <property type="entry name" value="3-DEHYDROQUINATE SYNTHASE, CHLOROPLASTIC"/>
    <property type="match status" value="1"/>
</dbReference>
<dbReference type="InterPro" id="IPR016037">
    <property type="entry name" value="DHQ_synth_AroB"/>
</dbReference>
<dbReference type="GO" id="GO:0005737">
    <property type="term" value="C:cytoplasm"/>
    <property type="evidence" value="ECO:0007669"/>
    <property type="project" value="UniProtKB-SubCell"/>
</dbReference>
<proteinExistence type="inferred from homology"/>
<keyword evidence="11 18" id="KW-0479">Metal-binding</keyword>
<gene>
    <name evidence="18 21" type="primary">aroB</name>
    <name evidence="21" type="ORF">AW11_03343</name>
</gene>
<dbReference type="GO" id="GO:0046872">
    <property type="term" value="F:metal ion binding"/>
    <property type="evidence" value="ECO:0007669"/>
    <property type="project" value="UniProtKB-KW"/>
</dbReference>
<dbReference type="AlphaFoldDB" id="A0A011NSM5"/>
<dbReference type="GO" id="GO:0008652">
    <property type="term" value="P:amino acid biosynthetic process"/>
    <property type="evidence" value="ECO:0007669"/>
    <property type="project" value="UniProtKB-KW"/>
</dbReference>